<gene>
    <name evidence="2" type="ORF">F8566_25175</name>
</gene>
<sequence length="125" mass="12359">MTTSPGFGPCLSPGRTLGGATGKDEGLPGRAVGGAGVPLLVGRGGSLAGTGRGLGGGAIGRGRSGAGQRIIVTATITATVTAAATAGTVQRRSHDPRRCGPAARPVAWERSIRSRVAWMSSAARR</sequence>
<dbReference type="AlphaFoldDB" id="A0A6H9YUS0"/>
<organism evidence="2 3">
    <name type="scientific">Actinomadura rudentiformis</name>
    <dbReference type="NCBI Taxonomy" id="359158"/>
    <lineage>
        <taxon>Bacteria</taxon>
        <taxon>Bacillati</taxon>
        <taxon>Actinomycetota</taxon>
        <taxon>Actinomycetes</taxon>
        <taxon>Streptosporangiales</taxon>
        <taxon>Thermomonosporaceae</taxon>
        <taxon>Actinomadura</taxon>
    </lineage>
</organism>
<keyword evidence="3" id="KW-1185">Reference proteome</keyword>
<evidence type="ECO:0000313" key="3">
    <source>
        <dbReference type="Proteomes" id="UP000468735"/>
    </source>
</evidence>
<name>A0A6H9YUS0_9ACTN</name>
<feature type="region of interest" description="Disordered" evidence="1">
    <location>
        <begin position="1"/>
        <end position="35"/>
    </location>
</feature>
<dbReference type="EMBL" id="WBMT01000012">
    <property type="protein sequence ID" value="KAB2346010.1"/>
    <property type="molecule type" value="Genomic_DNA"/>
</dbReference>
<accession>A0A6H9YUS0</accession>
<proteinExistence type="predicted"/>
<evidence type="ECO:0000313" key="2">
    <source>
        <dbReference type="EMBL" id="KAB2346010.1"/>
    </source>
</evidence>
<dbReference type="Proteomes" id="UP000468735">
    <property type="component" value="Unassembled WGS sequence"/>
</dbReference>
<dbReference type="RefSeq" id="WP_151564061.1">
    <property type="nucleotide sequence ID" value="NZ_WBMT01000012.1"/>
</dbReference>
<reference evidence="2 3" key="1">
    <citation type="submission" date="2019-09" db="EMBL/GenBank/DDBJ databases">
        <title>Actinomadura physcomitrii sp. nov., a novel actinomycete isolated from moss [Physcomitrium sphaericum (Ludw) Fuernr].</title>
        <authorList>
            <person name="Zhuang X."/>
            <person name="Liu C."/>
        </authorList>
    </citation>
    <scope>NUCLEOTIDE SEQUENCE [LARGE SCALE GENOMIC DNA]</scope>
    <source>
        <strain evidence="2 3">HMC1</strain>
    </source>
</reference>
<evidence type="ECO:0000256" key="1">
    <source>
        <dbReference type="SAM" id="MobiDB-lite"/>
    </source>
</evidence>
<protein>
    <submittedName>
        <fullName evidence="2">Uncharacterized protein</fullName>
    </submittedName>
</protein>
<comment type="caution">
    <text evidence="2">The sequence shown here is derived from an EMBL/GenBank/DDBJ whole genome shotgun (WGS) entry which is preliminary data.</text>
</comment>